<evidence type="ECO:0000256" key="3">
    <source>
        <dbReference type="ARBA" id="ARBA00023125"/>
    </source>
</evidence>
<keyword evidence="2" id="KW-0805">Transcription regulation</keyword>
<dbReference type="GO" id="GO:0003700">
    <property type="term" value="F:DNA-binding transcription factor activity"/>
    <property type="evidence" value="ECO:0007669"/>
    <property type="project" value="TreeGrafter"/>
</dbReference>
<dbReference type="Pfam" id="PF13407">
    <property type="entry name" value="Peripla_BP_4"/>
    <property type="match status" value="1"/>
</dbReference>
<evidence type="ECO:0000256" key="4">
    <source>
        <dbReference type="ARBA" id="ARBA00023163"/>
    </source>
</evidence>
<proteinExistence type="predicted"/>
<dbReference type="InterPro" id="IPR028082">
    <property type="entry name" value="Peripla_BP_I"/>
</dbReference>
<dbReference type="SUPFAM" id="SSF47413">
    <property type="entry name" value="lambda repressor-like DNA-binding domains"/>
    <property type="match status" value="1"/>
</dbReference>
<organism evidence="6 7">
    <name type="scientific">Planococcus massiliensis</name>
    <dbReference type="NCBI Taxonomy" id="1499687"/>
    <lineage>
        <taxon>Bacteria</taxon>
        <taxon>Bacillati</taxon>
        <taxon>Bacillota</taxon>
        <taxon>Bacilli</taxon>
        <taxon>Bacillales</taxon>
        <taxon>Caryophanaceae</taxon>
        <taxon>Planococcus</taxon>
    </lineage>
</organism>
<keyword evidence="1" id="KW-0678">Repressor</keyword>
<keyword evidence="4" id="KW-0804">Transcription</keyword>
<keyword evidence="7" id="KW-1185">Reference proteome</keyword>
<dbReference type="InterPro" id="IPR000843">
    <property type="entry name" value="HTH_LacI"/>
</dbReference>
<gene>
    <name evidence="6" type="primary">rbsR</name>
    <name evidence="6" type="ORF">BN1080_01079</name>
</gene>
<protein>
    <submittedName>
        <fullName evidence="6">Ribose operon repressor</fullName>
    </submittedName>
</protein>
<dbReference type="InterPro" id="IPR010982">
    <property type="entry name" value="Lambda_DNA-bd_dom_sf"/>
</dbReference>
<dbReference type="CDD" id="cd06278">
    <property type="entry name" value="PBP1_LacI-like"/>
    <property type="match status" value="1"/>
</dbReference>
<evidence type="ECO:0000256" key="2">
    <source>
        <dbReference type="ARBA" id="ARBA00023015"/>
    </source>
</evidence>
<dbReference type="Gene3D" id="1.10.260.40">
    <property type="entry name" value="lambda repressor-like DNA-binding domains"/>
    <property type="match status" value="1"/>
</dbReference>
<dbReference type="PROSITE" id="PS50932">
    <property type="entry name" value="HTH_LACI_2"/>
    <property type="match status" value="1"/>
</dbReference>
<dbReference type="CDD" id="cd01392">
    <property type="entry name" value="HTH_LacI"/>
    <property type="match status" value="1"/>
</dbReference>
<dbReference type="GO" id="GO:0000976">
    <property type="term" value="F:transcription cis-regulatory region binding"/>
    <property type="evidence" value="ECO:0007669"/>
    <property type="project" value="TreeGrafter"/>
</dbReference>
<dbReference type="OrthoDB" id="9775106at2"/>
<dbReference type="SUPFAM" id="SSF53822">
    <property type="entry name" value="Periplasmic binding protein-like I"/>
    <property type="match status" value="1"/>
</dbReference>
<evidence type="ECO:0000256" key="1">
    <source>
        <dbReference type="ARBA" id="ARBA00022491"/>
    </source>
</evidence>
<dbReference type="PANTHER" id="PTHR30146:SF95">
    <property type="entry name" value="RIBOSE OPERON REPRESSOR"/>
    <property type="match status" value="1"/>
</dbReference>
<reference evidence="6 7" key="1">
    <citation type="submission" date="2014-09" db="EMBL/GenBank/DDBJ databases">
        <authorList>
            <person name="Urmite Genomes Urmite Genomes"/>
        </authorList>
    </citation>
    <scope>NUCLEOTIDE SEQUENCE [LARGE SCALE GENOMIC DNA]</scope>
    <source>
        <strain evidence="6 7">ES2</strain>
    </source>
</reference>
<dbReference type="AlphaFoldDB" id="A0A098EIQ2"/>
<dbReference type="Gene3D" id="3.40.50.2300">
    <property type="match status" value="2"/>
</dbReference>
<evidence type="ECO:0000313" key="7">
    <source>
        <dbReference type="Proteomes" id="UP000043699"/>
    </source>
</evidence>
<feature type="domain" description="HTH lacI-type" evidence="5">
    <location>
        <begin position="7"/>
        <end position="61"/>
    </location>
</feature>
<name>A0A098EIQ2_9BACL</name>
<keyword evidence="3" id="KW-0238">DNA-binding</keyword>
<accession>A0A098EIQ2</accession>
<dbReference type="SMART" id="SM00354">
    <property type="entry name" value="HTH_LACI"/>
    <property type="match status" value="1"/>
</dbReference>
<dbReference type="PANTHER" id="PTHR30146">
    <property type="entry name" value="LACI-RELATED TRANSCRIPTIONAL REPRESSOR"/>
    <property type="match status" value="1"/>
</dbReference>
<sequence>MDMNHTVTAKDVAKLAGVSQSSVSRVYFEGAKVSEKTRLKVLAAAKQLGYRPNEFARSLITNRTRIIGLVMKGVDNPFYPQVLTRFTAAFKALGFSVLFVHTNNEELEAEDIEILLNYNVAGVIITDATMSLNVANEFKENKIPLVFFNRKLQNDDFYSVSCNNLDAGRKVAIYLLEKGVTDMVYISGNEDTSTSRERQRGFFEVLESRQIPYTKYASNYTYEGGYQTALKAIRSGHVPAAFFVANDIMALGTVDALKQQGVKIPEETKVIGFDDIEMADWPSYQLTTWRQPVEKMIHFTISYLMDEIAAYTGKSGKVEVNGALIERLTT</sequence>
<dbReference type="EMBL" id="CCXS01000001">
    <property type="protein sequence ID" value="CEG22158.1"/>
    <property type="molecule type" value="Genomic_DNA"/>
</dbReference>
<dbReference type="Proteomes" id="UP000043699">
    <property type="component" value="Unassembled WGS sequence"/>
</dbReference>
<evidence type="ECO:0000313" key="6">
    <source>
        <dbReference type="EMBL" id="CEG22158.1"/>
    </source>
</evidence>
<evidence type="ECO:0000259" key="5">
    <source>
        <dbReference type="PROSITE" id="PS50932"/>
    </source>
</evidence>
<dbReference type="Pfam" id="PF00356">
    <property type="entry name" value="LacI"/>
    <property type="match status" value="1"/>
</dbReference>
<dbReference type="STRING" id="1499687.BN1080_01079"/>
<dbReference type="InterPro" id="IPR025997">
    <property type="entry name" value="SBP_2_dom"/>
</dbReference>